<organism evidence="1">
    <name type="scientific">marine metagenome</name>
    <dbReference type="NCBI Taxonomy" id="408172"/>
    <lineage>
        <taxon>unclassified sequences</taxon>
        <taxon>metagenomes</taxon>
        <taxon>ecological metagenomes</taxon>
    </lineage>
</organism>
<reference evidence="1" key="1">
    <citation type="submission" date="2018-05" db="EMBL/GenBank/DDBJ databases">
        <authorList>
            <person name="Lanie J.A."/>
            <person name="Ng W.-L."/>
            <person name="Kazmierczak K.M."/>
            <person name="Andrzejewski T.M."/>
            <person name="Davidsen T.M."/>
            <person name="Wayne K.J."/>
            <person name="Tettelin H."/>
            <person name="Glass J.I."/>
            <person name="Rusch D."/>
            <person name="Podicherti R."/>
            <person name="Tsui H.-C.T."/>
            <person name="Winkler M.E."/>
        </authorList>
    </citation>
    <scope>NUCLEOTIDE SEQUENCE</scope>
</reference>
<name>A0A383AYR2_9ZZZZ</name>
<dbReference type="EMBL" id="UINC01195907">
    <property type="protein sequence ID" value="SVE12690.1"/>
    <property type="molecule type" value="Genomic_DNA"/>
</dbReference>
<dbReference type="InterPro" id="IPR009562">
    <property type="entry name" value="DUF1178"/>
</dbReference>
<dbReference type="Pfam" id="PF06676">
    <property type="entry name" value="DUF1178"/>
    <property type="match status" value="1"/>
</dbReference>
<proteinExistence type="predicted"/>
<sequence length="82" mass="9431">MPQLKSKSNKIAISKKEKDFHTKLTKLQDFVEKNCEYVGDKFAQEARNIHYDKKKSKGIYGKATREQTTELIEEGIDVATIP</sequence>
<dbReference type="AlphaFoldDB" id="A0A383AYR2"/>
<protein>
    <submittedName>
        <fullName evidence="1">Uncharacterized protein</fullName>
    </submittedName>
</protein>
<gene>
    <name evidence="1" type="ORF">METZ01_LOCUS465544</name>
</gene>
<accession>A0A383AYR2</accession>
<feature type="non-terminal residue" evidence="1">
    <location>
        <position position="82"/>
    </location>
</feature>
<evidence type="ECO:0000313" key="1">
    <source>
        <dbReference type="EMBL" id="SVE12690.1"/>
    </source>
</evidence>